<accession>A0A8J9ZF77</accession>
<dbReference type="EMBL" id="OV696687">
    <property type="protein sequence ID" value="CAH1253513.1"/>
    <property type="molecule type" value="Genomic_DNA"/>
</dbReference>
<reference evidence="1" key="1">
    <citation type="submission" date="2022-01" db="EMBL/GenBank/DDBJ databases">
        <authorList>
            <person name="Braso-Vives M."/>
        </authorList>
    </citation>
    <scope>NUCLEOTIDE SEQUENCE</scope>
</reference>
<proteinExistence type="predicted"/>
<gene>
    <name evidence="1" type="primary">Hypp1190</name>
    <name evidence="1" type="ORF">BLAG_LOCUS13255</name>
</gene>
<dbReference type="Pfam" id="PF11312">
    <property type="entry name" value="Methyltransf_34"/>
    <property type="match status" value="1"/>
</dbReference>
<dbReference type="AlphaFoldDB" id="A0A8J9ZF77"/>
<dbReference type="InterPro" id="IPR021463">
    <property type="entry name" value="Methyltransf_34"/>
</dbReference>
<evidence type="ECO:0000313" key="2">
    <source>
        <dbReference type="Proteomes" id="UP000838412"/>
    </source>
</evidence>
<evidence type="ECO:0000313" key="1">
    <source>
        <dbReference type="EMBL" id="CAH1253513.1"/>
    </source>
</evidence>
<sequence>MAQSNPGPVNQVEDDQCLVGKIIDRWVCDKRQECLEKVDHKKECFCKQVQNALDKMFRAHKYDSLEEGIQDMEYEDPFFQFGYMYKHSMFSARSLTNIIQSPEVVEKFKIQVRNNGTGTINVACLGGGPGSDVLGVLDYFTKDGFEGKLVIHLYDRQDKWGPCWESLKTAINAELHDDRVTVSFHDFDVTTADKNKPDIENADIITMHFFMEEVYSERENPTVMECFDNIIQKAKPGTLFLYSGMYMYQAIDWVHQLLNNCKILTPGTELTNRSYRDSRTKVTEWIPSIKVDLKQEGDLKLFDDIKEELKIPNSTEDFKVSQRYNGEVVYRLYQK</sequence>
<organism evidence="1 2">
    <name type="scientific">Branchiostoma lanceolatum</name>
    <name type="common">Common lancelet</name>
    <name type="synonym">Amphioxus lanceolatum</name>
    <dbReference type="NCBI Taxonomy" id="7740"/>
    <lineage>
        <taxon>Eukaryota</taxon>
        <taxon>Metazoa</taxon>
        <taxon>Chordata</taxon>
        <taxon>Cephalochordata</taxon>
        <taxon>Leptocardii</taxon>
        <taxon>Amphioxiformes</taxon>
        <taxon>Branchiostomatidae</taxon>
        <taxon>Branchiostoma</taxon>
    </lineage>
</organism>
<dbReference type="OrthoDB" id="2126785at2759"/>
<name>A0A8J9ZF77_BRALA</name>
<keyword evidence="2" id="KW-1185">Reference proteome</keyword>
<dbReference type="Proteomes" id="UP000838412">
    <property type="component" value="Chromosome 2"/>
</dbReference>
<protein>
    <submittedName>
        <fullName evidence="1">Hypp1190 protein</fullName>
    </submittedName>
</protein>